<proteinExistence type="predicted"/>
<evidence type="ECO:0000313" key="2">
    <source>
        <dbReference type="EMBL" id="RJL19920.1"/>
    </source>
</evidence>
<sequence length="638" mass="69384">MLMQNENRLRPENPGAQAAHLPDDRTRGHADVLFCSFHTSDDYYADAAARLRASLDGLGIRHEIAEVHKAPGEEWPEICRRKVPFLHSVCMANPAARVFWIDVDCDIDYLPGFVAGFSADIIGFQRGFGHPMRIGYANSARFWEPCFWGINATPAARAYIEDANAAATRMTIRATDDFFFEEAWRKNADRLSFQMIPSAMLLGRADRPETGQKPFFYFGSSGNVASFKGVAAQHSRNARPATGAPAPGTRSLALRTARRVQDALPPAIAAPLRRISDRIGMTELLSPSVPASAQLSPRSIYRIIHDAREGRAEAVEARLQDIAARRLLSATDQAVIGAARAFLDYGGRGGTEGGGGDPLRLLWWDKPYPGNFGDWLSPLILSAATRRPVRFQAHDDPGAAPHLVAVGSIGRFARQSSILFGTGVSRSDALLPPDATYISLRGPYSAQAVAEAGGPRIERFGDPAAILPRLLPIARPVRTNGRIALVRHFAHRGVSLRLPEQVDEHSVLCSGRQEIARLIETLVGYDAVLTSAMHIQIICQAYGIPVGLITFEGFEDAVHGDRIKYRDYAAGVGLPEKLPLAVDHDLRHRALDLLIADDRIPATAMADIEGALAEAVAAHDRAAGHAGGTSQQREKARP</sequence>
<organism evidence="2 3">
    <name type="scientific">Paracoccus siganidrum</name>
    <dbReference type="NCBI Taxonomy" id="1276757"/>
    <lineage>
        <taxon>Bacteria</taxon>
        <taxon>Pseudomonadati</taxon>
        <taxon>Pseudomonadota</taxon>
        <taxon>Alphaproteobacteria</taxon>
        <taxon>Rhodobacterales</taxon>
        <taxon>Paracoccaceae</taxon>
        <taxon>Paracoccus</taxon>
    </lineage>
</organism>
<evidence type="ECO:0008006" key="4">
    <source>
        <dbReference type="Google" id="ProtNLM"/>
    </source>
</evidence>
<dbReference type="AlphaFoldDB" id="A0A419AAF7"/>
<reference evidence="3" key="1">
    <citation type="submission" date="2018-09" db="EMBL/GenBank/DDBJ databases">
        <title>Paracoccus onubensis nov. sp. a moderate halophilic bacterium isolated from Gruta de las Maravillas (Aracena, Spain).</title>
        <authorList>
            <person name="Jurado V."/>
            <person name="Gutierrez-Patricio S."/>
            <person name="Gonzalez-Pimentel J.L."/>
            <person name="Miller A.Z."/>
            <person name="Laiz L."/>
            <person name="Saiz-Jimenez C."/>
        </authorList>
    </citation>
    <scope>NUCLEOTIDE SEQUENCE [LARGE SCALE GENOMIC DNA]</scope>
    <source>
        <strain evidence="3">DSM 26381</strain>
    </source>
</reference>
<feature type="region of interest" description="Disordered" evidence="1">
    <location>
        <begin position="1"/>
        <end position="23"/>
    </location>
</feature>
<keyword evidence="3" id="KW-1185">Reference proteome</keyword>
<gene>
    <name evidence="2" type="ORF">D3P05_04155</name>
</gene>
<accession>A0A419AAF7</accession>
<evidence type="ECO:0000256" key="1">
    <source>
        <dbReference type="SAM" id="MobiDB-lite"/>
    </source>
</evidence>
<comment type="caution">
    <text evidence="2">The sequence shown here is derived from an EMBL/GenBank/DDBJ whole genome shotgun (WGS) entry which is preliminary data.</text>
</comment>
<evidence type="ECO:0000313" key="3">
    <source>
        <dbReference type="Proteomes" id="UP000283587"/>
    </source>
</evidence>
<dbReference type="RefSeq" id="WP_119896926.1">
    <property type="nucleotide sequence ID" value="NZ_QNRC01000010.1"/>
</dbReference>
<name>A0A419AAF7_9RHOB</name>
<protein>
    <recommendedName>
        <fullName evidence="4">Polysaccharide pyruvyl transferase domain-containing protein</fullName>
    </recommendedName>
</protein>
<dbReference type="Proteomes" id="UP000283587">
    <property type="component" value="Unassembled WGS sequence"/>
</dbReference>
<dbReference type="EMBL" id="QZEW01000013">
    <property type="protein sequence ID" value="RJL19920.1"/>
    <property type="molecule type" value="Genomic_DNA"/>
</dbReference>